<gene>
    <name evidence="1" type="ORF">QLH32_02360</name>
</gene>
<protein>
    <submittedName>
        <fullName evidence="1">Uncharacterized protein</fullName>
    </submittedName>
</protein>
<evidence type="ECO:0000313" key="1">
    <source>
        <dbReference type="EMBL" id="WHP06332.1"/>
    </source>
</evidence>
<reference evidence="1 2" key="1">
    <citation type="submission" date="2023-05" db="EMBL/GenBank/DDBJ databases">
        <title>The complete genome of Acinetobacter sp. nov KCTC 92772.</title>
        <authorList>
            <person name="Zhou G."/>
        </authorList>
    </citation>
    <scope>NUCLEOTIDE SEQUENCE [LARGE SCALE GENOMIC DNA]</scope>
    <source>
        <strain evidence="1 2">KCTC 92772</strain>
    </source>
</reference>
<dbReference type="Proteomes" id="UP001229836">
    <property type="component" value="Chromosome"/>
</dbReference>
<accession>A0ABY8S3M7</accession>
<dbReference type="RefSeq" id="WP_283267904.1">
    <property type="nucleotide sequence ID" value="NZ_CP125669.1"/>
</dbReference>
<keyword evidence="2" id="KW-1185">Reference proteome</keyword>
<sequence>MNTAVHDHILVSQSHLKQMIDLIRMASDVTEQLDVMCKIIEEKADPCSDIKCLAHVARCHAENWANLFDVDRESFEDQYFPKN</sequence>
<dbReference type="EMBL" id="CP125669">
    <property type="protein sequence ID" value="WHP06332.1"/>
    <property type="molecule type" value="Genomic_DNA"/>
</dbReference>
<name>A0ABY8S3M7_9GAMM</name>
<proteinExistence type="predicted"/>
<evidence type="ECO:0000313" key="2">
    <source>
        <dbReference type="Proteomes" id="UP001229836"/>
    </source>
</evidence>
<organism evidence="1 2">
    <name type="scientific">Acinetobacter corruptisaponis</name>
    <dbReference type="NCBI Taxonomy" id="3045147"/>
    <lineage>
        <taxon>Bacteria</taxon>
        <taxon>Pseudomonadati</taxon>
        <taxon>Pseudomonadota</taxon>
        <taxon>Gammaproteobacteria</taxon>
        <taxon>Moraxellales</taxon>
        <taxon>Moraxellaceae</taxon>
        <taxon>Acinetobacter</taxon>
    </lineage>
</organism>